<evidence type="ECO:0000313" key="4">
    <source>
        <dbReference type="Proteomes" id="UP001059844"/>
    </source>
</evidence>
<dbReference type="Proteomes" id="UP001059844">
    <property type="component" value="Chromosome"/>
</dbReference>
<evidence type="ECO:0000256" key="1">
    <source>
        <dbReference type="SAM" id="Phobius"/>
    </source>
</evidence>
<dbReference type="GO" id="GO:0008237">
    <property type="term" value="F:metallopeptidase activity"/>
    <property type="evidence" value="ECO:0007669"/>
    <property type="project" value="UniProtKB-KW"/>
</dbReference>
<accession>A0ABY5IUF1</accession>
<keyword evidence="1" id="KW-1133">Transmembrane helix</keyword>
<feature type="transmembrane region" description="Helical" evidence="1">
    <location>
        <begin position="201"/>
        <end position="220"/>
    </location>
</feature>
<reference evidence="3" key="1">
    <citation type="submission" date="2022-07" db="EMBL/GenBank/DDBJ databases">
        <title>Isolation, identification, and degradation of a PFOSA degrading strain from sewage treatment plant.</title>
        <authorList>
            <person name="Zhang L."/>
            <person name="Huo Y."/>
        </authorList>
    </citation>
    <scope>NUCLEOTIDE SEQUENCE</scope>
    <source>
        <strain evidence="3">C1</strain>
    </source>
</reference>
<protein>
    <submittedName>
        <fullName evidence="3">CPBP family intramembrane metalloprotease</fullName>
    </submittedName>
</protein>
<name>A0ABY5IUF1_9FLAO</name>
<feature type="transmembrane region" description="Helical" evidence="1">
    <location>
        <begin position="12"/>
        <end position="33"/>
    </location>
</feature>
<feature type="transmembrane region" description="Helical" evidence="1">
    <location>
        <begin position="126"/>
        <end position="150"/>
    </location>
</feature>
<keyword evidence="3" id="KW-0482">Metalloprotease</keyword>
<keyword evidence="4" id="KW-1185">Reference proteome</keyword>
<sequence length="226" mass="25920">MLSLNPQFRKTTGAFFELLFVITVGFGVFIYSATQSIALRDKGVIPTYNDTDFTGILLYEIIALSLIALFLKYRKWTISDFNLDFRIAYLLTALILVFIRNILSYSGTKLLLTFDIAPPSVNFDTGLFSIVSIILINSFYEELLLIGYIFKRFKNCHPLLPLTFSLLLRVSFHTYQGWGMLPSVITLGLVLGIYYQKYQKLGPVILAHAIGNLFNFLNYYHNWLSF</sequence>
<evidence type="ECO:0000259" key="2">
    <source>
        <dbReference type="Pfam" id="PF02517"/>
    </source>
</evidence>
<keyword evidence="1" id="KW-0472">Membrane</keyword>
<feature type="domain" description="CAAX prenyl protease 2/Lysostaphin resistance protein A-like" evidence="2">
    <location>
        <begin position="127"/>
        <end position="214"/>
    </location>
</feature>
<feature type="transmembrane region" description="Helical" evidence="1">
    <location>
        <begin position="177"/>
        <end position="195"/>
    </location>
</feature>
<organism evidence="3 4">
    <name type="scientific">Flavobacterium cerinum</name>
    <dbReference type="NCBI Taxonomy" id="2502784"/>
    <lineage>
        <taxon>Bacteria</taxon>
        <taxon>Pseudomonadati</taxon>
        <taxon>Bacteroidota</taxon>
        <taxon>Flavobacteriia</taxon>
        <taxon>Flavobacteriales</taxon>
        <taxon>Flavobacteriaceae</taxon>
        <taxon>Flavobacterium</taxon>
    </lineage>
</organism>
<proteinExistence type="predicted"/>
<dbReference type="RefSeq" id="WP_256550786.1">
    <property type="nucleotide sequence ID" value="NZ_CP101751.1"/>
</dbReference>
<keyword evidence="3" id="KW-0645">Protease</keyword>
<evidence type="ECO:0000313" key="3">
    <source>
        <dbReference type="EMBL" id="UUC45096.1"/>
    </source>
</evidence>
<keyword evidence="1" id="KW-0812">Transmembrane</keyword>
<feature type="transmembrane region" description="Helical" evidence="1">
    <location>
        <begin position="83"/>
        <end position="106"/>
    </location>
</feature>
<dbReference type="EMBL" id="CP101751">
    <property type="protein sequence ID" value="UUC45096.1"/>
    <property type="molecule type" value="Genomic_DNA"/>
</dbReference>
<keyword evidence="3" id="KW-0378">Hydrolase</keyword>
<feature type="transmembrane region" description="Helical" evidence="1">
    <location>
        <begin position="53"/>
        <end position="71"/>
    </location>
</feature>
<dbReference type="Pfam" id="PF02517">
    <property type="entry name" value="Rce1-like"/>
    <property type="match status" value="1"/>
</dbReference>
<dbReference type="InterPro" id="IPR003675">
    <property type="entry name" value="Rce1/LyrA-like_dom"/>
</dbReference>
<gene>
    <name evidence="3" type="ORF">NOX80_15905</name>
</gene>